<dbReference type="CDD" id="cd11378">
    <property type="entry name" value="DUF296"/>
    <property type="match status" value="1"/>
</dbReference>
<dbReference type="PANTHER" id="PTHR34988">
    <property type="entry name" value="PROTEIN, PUTATIVE-RELATED"/>
    <property type="match status" value="1"/>
</dbReference>
<evidence type="ECO:0000313" key="3">
    <source>
        <dbReference type="EMBL" id="SVE35048.1"/>
    </source>
</evidence>
<protein>
    <recommendedName>
        <fullName evidence="2">PPC domain-containing protein</fullName>
    </recommendedName>
</protein>
<name>A0A383CTS7_9ZZZZ</name>
<feature type="non-terminal residue" evidence="3">
    <location>
        <position position="1"/>
    </location>
</feature>
<dbReference type="EMBL" id="UINC01211234">
    <property type="protein sequence ID" value="SVE35048.1"/>
    <property type="molecule type" value="Genomic_DNA"/>
</dbReference>
<dbReference type="Pfam" id="PF03479">
    <property type="entry name" value="PCC"/>
    <property type="match status" value="1"/>
</dbReference>
<dbReference type="PROSITE" id="PS51742">
    <property type="entry name" value="PPC"/>
    <property type="match status" value="1"/>
</dbReference>
<evidence type="ECO:0000256" key="1">
    <source>
        <dbReference type="SAM" id="MobiDB-lite"/>
    </source>
</evidence>
<dbReference type="PANTHER" id="PTHR34988:SF1">
    <property type="entry name" value="DNA-BINDING PROTEIN"/>
    <property type="match status" value="1"/>
</dbReference>
<proteinExistence type="predicted"/>
<dbReference type="AlphaFoldDB" id="A0A383CTS7"/>
<feature type="domain" description="PPC" evidence="2">
    <location>
        <begin position="66"/>
        <end position="203"/>
    </location>
</feature>
<dbReference type="InterPro" id="IPR005175">
    <property type="entry name" value="PPC_dom"/>
</dbReference>
<dbReference type="SUPFAM" id="SSF117856">
    <property type="entry name" value="AF0104/ALDC/Ptd012-like"/>
    <property type="match status" value="1"/>
</dbReference>
<reference evidence="3" key="1">
    <citation type="submission" date="2018-05" db="EMBL/GenBank/DDBJ databases">
        <authorList>
            <person name="Lanie J.A."/>
            <person name="Ng W.-L."/>
            <person name="Kazmierczak K.M."/>
            <person name="Andrzejewski T.M."/>
            <person name="Davidsen T.M."/>
            <person name="Wayne K.J."/>
            <person name="Tettelin H."/>
            <person name="Glass J.I."/>
            <person name="Rusch D."/>
            <person name="Podicherti R."/>
            <person name="Tsui H.-C.T."/>
            <person name="Winkler M.E."/>
        </authorList>
    </citation>
    <scope>NUCLEOTIDE SEQUENCE</scope>
</reference>
<feature type="region of interest" description="Disordered" evidence="1">
    <location>
        <begin position="1"/>
        <end position="24"/>
    </location>
</feature>
<gene>
    <name evidence="3" type="ORF">METZ01_LOCUS487902</name>
</gene>
<sequence>CDGLSTVRMRNPTPAVPVEKNDPGRLSNDVLEASTAEHALILPRPQENHLGWHSSVGARWEGMEFSRQGRDVFVRLDPGDEMHESLQSLAQHGITAAAITSGIGRVGEIEMGYLDREGVYQTVVHEEAMELLSVEGNLAPGPDGPFTHIHIVLSDDGHVVRGGHLFRATVAVTAEIHLRDLSGEKSPFERVATDSQFMRLSFCGIE</sequence>
<accession>A0A383CTS7</accession>
<organism evidence="3">
    <name type="scientific">marine metagenome</name>
    <dbReference type="NCBI Taxonomy" id="408172"/>
    <lineage>
        <taxon>unclassified sequences</taxon>
        <taxon>metagenomes</taxon>
        <taxon>ecological metagenomes</taxon>
    </lineage>
</organism>
<dbReference type="Gene3D" id="3.30.1330.80">
    <property type="entry name" value="Hypothetical protein, similar to alpha- acetolactate decarboxylase, domain 2"/>
    <property type="match status" value="1"/>
</dbReference>
<evidence type="ECO:0000259" key="2">
    <source>
        <dbReference type="PROSITE" id="PS51742"/>
    </source>
</evidence>